<protein>
    <submittedName>
        <fullName evidence="2">Uncharacterized protein</fullName>
    </submittedName>
</protein>
<evidence type="ECO:0000313" key="2">
    <source>
        <dbReference type="EMBL" id="TWI98070.1"/>
    </source>
</evidence>
<comment type="caution">
    <text evidence="2">The sequence shown here is derived from an EMBL/GenBank/DDBJ whole genome shotgun (WGS) entry which is preliminary data.</text>
</comment>
<sequence>MELNNEVLWKDKDQSKQENDNFRQKDQDVSSDHNAFQPQINMENEEPKPEKVERGNGENDRPHKGGSQQGEDDDAPNIPGPNELPDQQKVGEDIDEETYQRDHIET</sequence>
<keyword evidence="3" id="KW-1185">Reference proteome</keyword>
<feature type="compositionally biased region" description="Basic and acidic residues" evidence="1">
    <location>
        <begin position="8"/>
        <end position="31"/>
    </location>
</feature>
<evidence type="ECO:0000313" key="3">
    <source>
        <dbReference type="Proteomes" id="UP000317010"/>
    </source>
</evidence>
<dbReference type="EMBL" id="VLLI01000009">
    <property type="protein sequence ID" value="TWI98070.1"/>
    <property type="molecule type" value="Genomic_DNA"/>
</dbReference>
<accession>A0A562TZ57</accession>
<reference evidence="2 3" key="1">
    <citation type="submission" date="2019-07" db="EMBL/GenBank/DDBJ databases">
        <title>Genomic Encyclopedia of Archaeal and Bacterial Type Strains, Phase II (KMG-II): from individual species to whole genera.</title>
        <authorList>
            <person name="Goeker M."/>
        </authorList>
    </citation>
    <scope>NUCLEOTIDE SEQUENCE [LARGE SCALE GENOMIC DNA]</scope>
    <source>
        <strain evidence="2 3">ATCC BAA-1854</strain>
    </source>
</reference>
<feature type="compositionally biased region" description="Polar residues" evidence="1">
    <location>
        <begin position="32"/>
        <end position="42"/>
    </location>
</feature>
<dbReference type="Proteomes" id="UP000317010">
    <property type="component" value="Unassembled WGS sequence"/>
</dbReference>
<gene>
    <name evidence="2" type="ORF">JN11_03149</name>
</gene>
<feature type="region of interest" description="Disordered" evidence="1">
    <location>
        <begin position="1"/>
        <end position="106"/>
    </location>
</feature>
<evidence type="ECO:0000256" key="1">
    <source>
        <dbReference type="SAM" id="MobiDB-lite"/>
    </source>
</evidence>
<name>A0A562TZ57_9SPHI</name>
<proteinExistence type="predicted"/>
<feature type="compositionally biased region" description="Basic and acidic residues" evidence="1">
    <location>
        <begin position="45"/>
        <end position="63"/>
    </location>
</feature>
<organism evidence="2 3">
    <name type="scientific">Mucilaginibacter frigoritolerans</name>
    <dbReference type="NCBI Taxonomy" id="652788"/>
    <lineage>
        <taxon>Bacteria</taxon>
        <taxon>Pseudomonadati</taxon>
        <taxon>Bacteroidota</taxon>
        <taxon>Sphingobacteriia</taxon>
        <taxon>Sphingobacteriales</taxon>
        <taxon>Sphingobacteriaceae</taxon>
        <taxon>Mucilaginibacter</taxon>
    </lineage>
</organism>
<dbReference type="AlphaFoldDB" id="A0A562TZ57"/>
<dbReference type="OrthoDB" id="799505at2"/>
<dbReference type="RefSeq" id="WP_144914005.1">
    <property type="nucleotide sequence ID" value="NZ_VLLI01000009.1"/>
</dbReference>